<comment type="subcellular location">
    <subcellularLocation>
        <location evidence="1">Cell membrane</location>
        <topology evidence="1">Multi-pass membrane protein</topology>
    </subcellularLocation>
</comment>
<feature type="transmembrane region" description="Helical" evidence="6">
    <location>
        <begin position="386"/>
        <end position="414"/>
    </location>
</feature>
<feature type="transmembrane region" description="Helical" evidence="6">
    <location>
        <begin position="200"/>
        <end position="223"/>
    </location>
</feature>
<dbReference type="RefSeq" id="WP_345378448.1">
    <property type="nucleotide sequence ID" value="NZ_BAABIC010000002.1"/>
</dbReference>
<feature type="transmembrane region" description="Helical" evidence="6">
    <location>
        <begin position="143"/>
        <end position="162"/>
    </location>
</feature>
<protein>
    <recommendedName>
        <fullName evidence="7">Major facilitator superfamily (MFS) profile domain-containing protein</fullName>
    </recommendedName>
</protein>
<proteinExistence type="predicted"/>
<feature type="transmembrane region" description="Helical" evidence="6">
    <location>
        <begin position="101"/>
        <end position="123"/>
    </location>
</feature>
<dbReference type="InterPro" id="IPR020846">
    <property type="entry name" value="MFS_dom"/>
</dbReference>
<evidence type="ECO:0000259" key="7">
    <source>
        <dbReference type="PROSITE" id="PS50850"/>
    </source>
</evidence>
<dbReference type="InterPro" id="IPR011701">
    <property type="entry name" value="MFS"/>
</dbReference>
<feature type="region of interest" description="Disordered" evidence="5">
    <location>
        <begin position="1"/>
        <end position="29"/>
    </location>
</feature>
<keyword evidence="9" id="KW-1185">Reference proteome</keyword>
<dbReference type="SUPFAM" id="SSF103473">
    <property type="entry name" value="MFS general substrate transporter"/>
    <property type="match status" value="1"/>
</dbReference>
<name>A0ABP8W3Z5_9PSEU</name>
<evidence type="ECO:0000256" key="3">
    <source>
        <dbReference type="ARBA" id="ARBA00022989"/>
    </source>
</evidence>
<dbReference type="PROSITE" id="PS50850">
    <property type="entry name" value="MFS"/>
    <property type="match status" value="1"/>
</dbReference>
<feature type="transmembrane region" description="Helical" evidence="6">
    <location>
        <begin position="306"/>
        <end position="329"/>
    </location>
</feature>
<evidence type="ECO:0000256" key="6">
    <source>
        <dbReference type="SAM" id="Phobius"/>
    </source>
</evidence>
<gene>
    <name evidence="8" type="ORF">GCM10023215_08470</name>
</gene>
<reference evidence="9" key="1">
    <citation type="journal article" date="2019" name="Int. J. Syst. Evol. Microbiol.">
        <title>The Global Catalogue of Microorganisms (GCM) 10K type strain sequencing project: providing services to taxonomists for standard genome sequencing and annotation.</title>
        <authorList>
            <consortium name="The Broad Institute Genomics Platform"/>
            <consortium name="The Broad Institute Genome Sequencing Center for Infectious Disease"/>
            <person name="Wu L."/>
            <person name="Ma J."/>
        </authorList>
    </citation>
    <scope>NUCLEOTIDE SEQUENCE [LARGE SCALE GENOMIC DNA]</scope>
    <source>
        <strain evidence="9">JCM 18055</strain>
    </source>
</reference>
<dbReference type="EMBL" id="BAABIC010000002">
    <property type="protein sequence ID" value="GAA4677940.1"/>
    <property type="molecule type" value="Genomic_DNA"/>
</dbReference>
<dbReference type="Proteomes" id="UP001500325">
    <property type="component" value="Unassembled WGS sequence"/>
</dbReference>
<evidence type="ECO:0000256" key="2">
    <source>
        <dbReference type="ARBA" id="ARBA00022692"/>
    </source>
</evidence>
<feature type="transmembrane region" description="Helical" evidence="6">
    <location>
        <begin position="244"/>
        <end position="268"/>
    </location>
</feature>
<dbReference type="InterPro" id="IPR001958">
    <property type="entry name" value="Tet-R_TetA/multi-R_MdtG-like"/>
</dbReference>
<organism evidence="8 9">
    <name type="scientific">Pseudonocardia yuanmonensis</name>
    <dbReference type="NCBI Taxonomy" id="1095914"/>
    <lineage>
        <taxon>Bacteria</taxon>
        <taxon>Bacillati</taxon>
        <taxon>Actinomycetota</taxon>
        <taxon>Actinomycetes</taxon>
        <taxon>Pseudonocardiales</taxon>
        <taxon>Pseudonocardiaceae</taxon>
        <taxon>Pseudonocardia</taxon>
    </lineage>
</organism>
<evidence type="ECO:0000256" key="5">
    <source>
        <dbReference type="SAM" id="MobiDB-lite"/>
    </source>
</evidence>
<dbReference type="InterPro" id="IPR036259">
    <property type="entry name" value="MFS_trans_sf"/>
</dbReference>
<dbReference type="Pfam" id="PF07690">
    <property type="entry name" value="MFS_1"/>
    <property type="match status" value="1"/>
</dbReference>
<dbReference type="PRINTS" id="PR01035">
    <property type="entry name" value="TCRTETA"/>
</dbReference>
<keyword evidence="3 6" id="KW-1133">Transmembrane helix</keyword>
<feature type="compositionally biased region" description="Low complexity" evidence="5">
    <location>
        <begin position="16"/>
        <end position="29"/>
    </location>
</feature>
<evidence type="ECO:0000256" key="4">
    <source>
        <dbReference type="ARBA" id="ARBA00023136"/>
    </source>
</evidence>
<dbReference type="Gene3D" id="1.20.1250.20">
    <property type="entry name" value="MFS general substrate transporter like domains"/>
    <property type="match status" value="1"/>
</dbReference>
<feature type="transmembrane region" description="Helical" evidence="6">
    <location>
        <begin position="35"/>
        <end position="54"/>
    </location>
</feature>
<feature type="transmembrane region" description="Helical" evidence="6">
    <location>
        <begin position="174"/>
        <end position="194"/>
    </location>
</feature>
<dbReference type="PANTHER" id="PTHR23518">
    <property type="entry name" value="C-METHYLTRANSFERASE"/>
    <property type="match status" value="1"/>
</dbReference>
<evidence type="ECO:0000313" key="8">
    <source>
        <dbReference type="EMBL" id="GAA4677940.1"/>
    </source>
</evidence>
<accession>A0ABP8W3Z5</accession>
<keyword evidence="2 6" id="KW-0812">Transmembrane</keyword>
<evidence type="ECO:0000256" key="1">
    <source>
        <dbReference type="ARBA" id="ARBA00004651"/>
    </source>
</evidence>
<comment type="caution">
    <text evidence="8">The sequence shown here is derived from an EMBL/GenBank/DDBJ whole genome shotgun (WGS) entry which is preliminary data.</text>
</comment>
<feature type="transmembrane region" description="Helical" evidence="6">
    <location>
        <begin position="274"/>
        <end position="294"/>
    </location>
</feature>
<keyword evidence="4 6" id="KW-0472">Membrane</keyword>
<feature type="domain" description="Major facilitator superfamily (MFS) profile" evidence="7">
    <location>
        <begin position="35"/>
        <end position="417"/>
    </location>
</feature>
<evidence type="ECO:0000313" key="9">
    <source>
        <dbReference type="Proteomes" id="UP001500325"/>
    </source>
</evidence>
<feature type="transmembrane region" description="Helical" evidence="6">
    <location>
        <begin position="66"/>
        <end position="89"/>
    </location>
</feature>
<sequence>MADTPAQPGDRRETTAASGPAADAPAPAAPPRRAVLLPLYAAGFVTAFGSHAVATGAGAETGSGQLSVLTLGLVLAVYDGAEVLLKPVFGSLADRWGPRRVLLGGLAAFAVVSVGYALIALVAGVSSGPGSAVALTLARLGQGAAASAFSPAAGAMVGRLGSGGRQGRVFGSYGAWKGLGYTAGPLLGGVVITFSGFTALFVLLAAVAAVVTVWVAVAVPALPPLPRQRQTVADLARRLGAPEFLRPTAALAGTTAALATAVGFLPALGTAAGLSPIVTGAVVACLALSSTLVQPRAGRAHDRGRLSARTALAAGFALMVGGFVLAATIPGIGALVASAVVLGLGVGVATPVAFASLAASSPPERLGQTMGSAEVGRELGDAGGPLLVGAVAAAASIAAGLGALAAVLAVVGIAGTVGRQAPSAEAPH</sequence>
<dbReference type="PANTHER" id="PTHR23518:SF2">
    <property type="entry name" value="MAJOR FACILITATOR SUPERFAMILY TRANSPORTER"/>
    <property type="match status" value="1"/>
</dbReference>